<accession>A0AA38FPC3</accession>
<keyword evidence="2" id="KW-1185">Reference proteome</keyword>
<evidence type="ECO:0000313" key="1">
    <source>
        <dbReference type="EMBL" id="KAH9307003.1"/>
    </source>
</evidence>
<protein>
    <submittedName>
        <fullName evidence="1">Uncharacterized protein</fullName>
    </submittedName>
</protein>
<evidence type="ECO:0000313" key="2">
    <source>
        <dbReference type="Proteomes" id="UP000824469"/>
    </source>
</evidence>
<reference evidence="1 2" key="1">
    <citation type="journal article" date="2021" name="Nat. Plants">
        <title>The Taxus genome provides insights into paclitaxel biosynthesis.</title>
        <authorList>
            <person name="Xiong X."/>
            <person name="Gou J."/>
            <person name="Liao Q."/>
            <person name="Li Y."/>
            <person name="Zhou Q."/>
            <person name="Bi G."/>
            <person name="Li C."/>
            <person name="Du R."/>
            <person name="Wang X."/>
            <person name="Sun T."/>
            <person name="Guo L."/>
            <person name="Liang H."/>
            <person name="Lu P."/>
            <person name="Wu Y."/>
            <person name="Zhang Z."/>
            <person name="Ro D.K."/>
            <person name="Shang Y."/>
            <person name="Huang S."/>
            <person name="Yan J."/>
        </authorList>
    </citation>
    <scope>NUCLEOTIDE SEQUENCE [LARGE SCALE GENOMIC DNA]</scope>
    <source>
        <strain evidence="1">Ta-2019</strain>
    </source>
</reference>
<name>A0AA38FPC3_TAXCH</name>
<dbReference type="AlphaFoldDB" id="A0AA38FPC3"/>
<proteinExistence type="predicted"/>
<feature type="non-terminal residue" evidence="1">
    <location>
        <position position="71"/>
    </location>
</feature>
<gene>
    <name evidence="1" type="ORF">KI387_011407</name>
</gene>
<organism evidence="1 2">
    <name type="scientific">Taxus chinensis</name>
    <name type="common">Chinese yew</name>
    <name type="synonym">Taxus wallichiana var. chinensis</name>
    <dbReference type="NCBI Taxonomy" id="29808"/>
    <lineage>
        <taxon>Eukaryota</taxon>
        <taxon>Viridiplantae</taxon>
        <taxon>Streptophyta</taxon>
        <taxon>Embryophyta</taxon>
        <taxon>Tracheophyta</taxon>
        <taxon>Spermatophyta</taxon>
        <taxon>Pinopsida</taxon>
        <taxon>Pinidae</taxon>
        <taxon>Conifers II</taxon>
        <taxon>Cupressales</taxon>
        <taxon>Taxaceae</taxon>
        <taxon>Taxus</taxon>
    </lineage>
</organism>
<dbReference type="Proteomes" id="UP000824469">
    <property type="component" value="Unassembled WGS sequence"/>
</dbReference>
<sequence length="71" mass="8043">MDATSSVQYRIGTCFGYHKSRAHARGGKCQGSKNLVSREEEAHGKYPDPVHQKEVYQDTMDMIRSLQGEIQ</sequence>
<comment type="caution">
    <text evidence="1">The sequence shown here is derived from an EMBL/GenBank/DDBJ whole genome shotgun (WGS) entry which is preliminary data.</text>
</comment>
<dbReference type="EMBL" id="JAHRHJ020000008">
    <property type="protein sequence ID" value="KAH9307003.1"/>
    <property type="molecule type" value="Genomic_DNA"/>
</dbReference>